<dbReference type="Gene3D" id="1.10.10.10">
    <property type="entry name" value="Winged helix-like DNA-binding domain superfamily/Winged helix DNA-binding domain"/>
    <property type="match status" value="1"/>
</dbReference>
<name>E5XLX2_SEGRC</name>
<dbReference type="STRING" id="679197.HMPREF9336_00491"/>
<organism evidence="2 3">
    <name type="scientific">Segniliparus rugosus (strain ATCC BAA-974 / DSM 45345 / CCUG 50838 / CIP 108380 / JCM 13579 / CDC 945)</name>
    <dbReference type="NCBI Taxonomy" id="679197"/>
    <lineage>
        <taxon>Bacteria</taxon>
        <taxon>Bacillati</taxon>
        <taxon>Actinomycetota</taxon>
        <taxon>Actinomycetes</taxon>
        <taxon>Mycobacteriales</taxon>
        <taxon>Segniliparaceae</taxon>
        <taxon>Segniliparus</taxon>
    </lineage>
</organism>
<evidence type="ECO:0000313" key="2">
    <source>
        <dbReference type="EMBL" id="EFV14658.2"/>
    </source>
</evidence>
<dbReference type="InterPro" id="IPR039422">
    <property type="entry name" value="MarR/SlyA-like"/>
</dbReference>
<dbReference type="InterPro" id="IPR036390">
    <property type="entry name" value="WH_DNA-bd_sf"/>
</dbReference>
<dbReference type="AlphaFoldDB" id="E5XLX2"/>
<sequence length="126" mass="14186">MVLLRRVDQRHSTLWRDEGPAITRLHYLVLRTVERSPQIGQDQLGALVAVDKASLTALINRLEKIGHLVRHVHPEHRSRRQLTLTDAGRAALEEAAPSARNVELQFCERLDENELAALLSGMQSIA</sequence>
<proteinExistence type="predicted"/>
<protein>
    <recommendedName>
        <fullName evidence="1">HTH marR-type domain-containing protein</fullName>
    </recommendedName>
</protein>
<dbReference type="InterPro" id="IPR036388">
    <property type="entry name" value="WH-like_DNA-bd_sf"/>
</dbReference>
<gene>
    <name evidence="2" type="ORF">HMPREF9336_00491</name>
</gene>
<dbReference type="PANTHER" id="PTHR33164:SF95">
    <property type="entry name" value="TRANSCRIPTIONAL REGULATOR"/>
    <property type="match status" value="1"/>
</dbReference>
<dbReference type="HOGENOM" id="CLU_083287_4_0_11"/>
<dbReference type="Pfam" id="PF01047">
    <property type="entry name" value="MarR"/>
    <property type="match status" value="1"/>
</dbReference>
<dbReference type="SUPFAM" id="SSF46785">
    <property type="entry name" value="Winged helix' DNA-binding domain"/>
    <property type="match status" value="1"/>
</dbReference>
<keyword evidence="3" id="KW-1185">Reference proteome</keyword>
<dbReference type="InterPro" id="IPR000835">
    <property type="entry name" value="HTH_MarR-typ"/>
</dbReference>
<dbReference type="SMART" id="SM00347">
    <property type="entry name" value="HTH_MARR"/>
    <property type="match status" value="1"/>
</dbReference>
<dbReference type="EMBL" id="ACZI02000003">
    <property type="protein sequence ID" value="EFV14658.2"/>
    <property type="molecule type" value="Genomic_DNA"/>
</dbReference>
<evidence type="ECO:0000259" key="1">
    <source>
        <dbReference type="PROSITE" id="PS50995"/>
    </source>
</evidence>
<dbReference type="PANTHER" id="PTHR33164">
    <property type="entry name" value="TRANSCRIPTIONAL REGULATOR, MARR FAMILY"/>
    <property type="match status" value="1"/>
</dbReference>
<dbReference type="GO" id="GO:0003700">
    <property type="term" value="F:DNA-binding transcription factor activity"/>
    <property type="evidence" value="ECO:0007669"/>
    <property type="project" value="InterPro"/>
</dbReference>
<feature type="domain" description="HTH marR-type" evidence="1">
    <location>
        <begin position="1"/>
        <end position="126"/>
    </location>
</feature>
<dbReference type="Proteomes" id="UP000004816">
    <property type="component" value="Unassembled WGS sequence"/>
</dbReference>
<evidence type="ECO:0000313" key="3">
    <source>
        <dbReference type="Proteomes" id="UP000004816"/>
    </source>
</evidence>
<dbReference type="eggNOG" id="COG1846">
    <property type="taxonomic scope" value="Bacteria"/>
</dbReference>
<dbReference type="PROSITE" id="PS50995">
    <property type="entry name" value="HTH_MARR_2"/>
    <property type="match status" value="1"/>
</dbReference>
<accession>E5XLX2</accession>
<reference evidence="2 3" key="1">
    <citation type="journal article" date="2011" name="Stand. Genomic Sci.">
        <title>High quality draft genome sequence of Segniliparus rugosus CDC 945(T)= (ATCC BAA-974(T)).</title>
        <authorList>
            <person name="Earl A.M."/>
            <person name="Desjardins C.A."/>
            <person name="Fitzgerald M.G."/>
            <person name="Arachchi H.M."/>
            <person name="Zeng Q."/>
            <person name="Mehta T."/>
            <person name="Griggs A."/>
            <person name="Birren B.W."/>
            <person name="Toney N.C."/>
            <person name="Carr J."/>
            <person name="Posey J."/>
            <person name="Butler W.R."/>
        </authorList>
    </citation>
    <scope>NUCLEOTIDE SEQUENCE [LARGE SCALE GENOMIC DNA]</scope>
    <source>
        <strain evidence="3">ATCC BAA-974 / DSM 45345 / CCUG 50838 / CIP 108380 / JCM 13579 / CDC 945</strain>
    </source>
</reference>
<comment type="caution">
    <text evidence="2">The sequence shown here is derived from an EMBL/GenBank/DDBJ whole genome shotgun (WGS) entry which is preliminary data.</text>
</comment>
<dbReference type="GO" id="GO:0006950">
    <property type="term" value="P:response to stress"/>
    <property type="evidence" value="ECO:0007669"/>
    <property type="project" value="TreeGrafter"/>
</dbReference>